<proteinExistence type="predicted"/>
<keyword evidence="1" id="KW-0812">Transmembrane</keyword>
<feature type="transmembrane region" description="Helical" evidence="1">
    <location>
        <begin position="131"/>
        <end position="148"/>
    </location>
</feature>
<evidence type="ECO:0000256" key="1">
    <source>
        <dbReference type="SAM" id="Phobius"/>
    </source>
</evidence>
<evidence type="ECO:0000313" key="3">
    <source>
        <dbReference type="Proteomes" id="UP001143480"/>
    </source>
</evidence>
<gene>
    <name evidence="2" type="ORF">GCM10017581_031340</name>
</gene>
<feature type="transmembrane region" description="Helical" evidence="1">
    <location>
        <begin position="26"/>
        <end position="49"/>
    </location>
</feature>
<dbReference type="InterPro" id="IPR021257">
    <property type="entry name" value="DUF2809"/>
</dbReference>
<sequence>MRLRVAGPGRWRRVSSIRGVLQSNRAIRVAAVVMGVVALAIAFGVRAVFGGALYSNGALQQNTGTALYASAVYAAVVFVAPRCPPVVAGLVAAAWCWGVEALQLTGVPHELSRYNIMLRLIFGDAFDWLDVLWYPAGILPLVLLEVLARPRGTGPRRITSR</sequence>
<reference evidence="2" key="2">
    <citation type="submission" date="2023-01" db="EMBL/GenBank/DDBJ databases">
        <authorList>
            <person name="Sun Q."/>
            <person name="Evtushenko L."/>
        </authorList>
    </citation>
    <scope>NUCLEOTIDE SEQUENCE</scope>
    <source>
        <strain evidence="2">VKM Ac-1321</strain>
    </source>
</reference>
<keyword evidence="3" id="KW-1185">Reference proteome</keyword>
<protein>
    <recommendedName>
        <fullName evidence="4">DUF2809 domain-containing protein</fullName>
    </recommendedName>
</protein>
<reference evidence="2" key="1">
    <citation type="journal article" date="2014" name="Int. J. Syst. Evol. Microbiol.">
        <title>Complete genome sequence of Corynebacterium casei LMG S-19264T (=DSM 44701T), isolated from a smear-ripened cheese.</title>
        <authorList>
            <consortium name="US DOE Joint Genome Institute (JGI-PGF)"/>
            <person name="Walter F."/>
            <person name="Albersmeier A."/>
            <person name="Kalinowski J."/>
            <person name="Ruckert C."/>
        </authorList>
    </citation>
    <scope>NUCLEOTIDE SEQUENCE</scope>
    <source>
        <strain evidence="2">VKM Ac-1321</strain>
    </source>
</reference>
<dbReference type="Proteomes" id="UP001143480">
    <property type="component" value="Unassembled WGS sequence"/>
</dbReference>
<keyword evidence="1" id="KW-0472">Membrane</keyword>
<comment type="caution">
    <text evidence="2">The sequence shown here is derived from an EMBL/GenBank/DDBJ whole genome shotgun (WGS) entry which is preliminary data.</text>
</comment>
<dbReference type="Pfam" id="PF10990">
    <property type="entry name" value="DUF2809"/>
    <property type="match status" value="1"/>
</dbReference>
<organism evidence="2 3">
    <name type="scientific">Dactylosporangium matsuzakiense</name>
    <dbReference type="NCBI Taxonomy" id="53360"/>
    <lineage>
        <taxon>Bacteria</taxon>
        <taxon>Bacillati</taxon>
        <taxon>Actinomycetota</taxon>
        <taxon>Actinomycetes</taxon>
        <taxon>Micromonosporales</taxon>
        <taxon>Micromonosporaceae</taxon>
        <taxon>Dactylosporangium</taxon>
    </lineage>
</organism>
<evidence type="ECO:0008006" key="4">
    <source>
        <dbReference type="Google" id="ProtNLM"/>
    </source>
</evidence>
<dbReference type="EMBL" id="BSFP01000015">
    <property type="protein sequence ID" value="GLL01393.1"/>
    <property type="molecule type" value="Genomic_DNA"/>
</dbReference>
<name>A0A9W6NLS3_9ACTN</name>
<evidence type="ECO:0000313" key="2">
    <source>
        <dbReference type="EMBL" id="GLL01393.1"/>
    </source>
</evidence>
<accession>A0A9W6NLS3</accession>
<keyword evidence="1" id="KW-1133">Transmembrane helix</keyword>
<dbReference type="AlphaFoldDB" id="A0A9W6NLS3"/>